<keyword evidence="4" id="KW-0677">Repeat</keyword>
<feature type="domain" description="PRP1 splicing factor N-terminal" evidence="14">
    <location>
        <begin position="19"/>
        <end position="158"/>
    </location>
</feature>
<dbReference type="AlphaFoldDB" id="A0A0D8Y335"/>
<proteinExistence type="predicted"/>
<gene>
    <name evidence="15" type="ORF">DICVIV_03440</name>
</gene>
<keyword evidence="16" id="KW-1185">Reference proteome</keyword>
<evidence type="ECO:0000256" key="7">
    <source>
        <dbReference type="ARBA" id="ARBA00031070"/>
    </source>
</evidence>
<feature type="compositionally biased region" description="Acidic residues" evidence="12">
    <location>
        <begin position="55"/>
        <end position="69"/>
    </location>
</feature>
<dbReference type="InterPro" id="IPR019734">
    <property type="entry name" value="TPR_rpt"/>
</dbReference>
<evidence type="ECO:0000256" key="6">
    <source>
        <dbReference type="ARBA" id="ARBA00023242"/>
    </source>
</evidence>
<evidence type="ECO:0000256" key="3">
    <source>
        <dbReference type="ARBA" id="ARBA00022664"/>
    </source>
</evidence>
<dbReference type="GO" id="GO:0000244">
    <property type="term" value="P:spliceosomal tri-snRNP complex assembly"/>
    <property type="evidence" value="ECO:0007669"/>
    <property type="project" value="TreeGrafter"/>
</dbReference>
<dbReference type="Proteomes" id="UP000053766">
    <property type="component" value="Unassembled WGS sequence"/>
</dbReference>
<evidence type="ECO:0000256" key="9">
    <source>
        <dbReference type="ARBA" id="ARBA00046247"/>
    </source>
</evidence>
<name>A0A0D8Y335_DICVI</name>
<evidence type="ECO:0000256" key="12">
    <source>
        <dbReference type="SAM" id="MobiDB-lite"/>
    </source>
</evidence>
<comment type="subcellular location">
    <subcellularLocation>
        <location evidence="1">Nucleus</location>
    </subcellularLocation>
</comment>
<dbReference type="GO" id="GO:0046540">
    <property type="term" value="C:U4/U6 x U5 tri-snRNP complex"/>
    <property type="evidence" value="ECO:0007669"/>
    <property type="project" value="TreeGrafter"/>
</dbReference>
<dbReference type="SMART" id="SM00386">
    <property type="entry name" value="HAT"/>
    <property type="match status" value="13"/>
</dbReference>
<keyword evidence="3" id="KW-0507">mRNA processing</keyword>
<evidence type="ECO:0000256" key="10">
    <source>
        <dbReference type="PROSITE-ProRule" id="PRU00339"/>
    </source>
</evidence>
<evidence type="ECO:0000256" key="13">
    <source>
        <dbReference type="SAM" id="SignalP"/>
    </source>
</evidence>
<keyword evidence="6" id="KW-0539">Nucleus</keyword>
<evidence type="ECO:0000256" key="4">
    <source>
        <dbReference type="ARBA" id="ARBA00022737"/>
    </source>
</evidence>
<reference evidence="15 16" key="1">
    <citation type="submission" date="2013-11" db="EMBL/GenBank/DDBJ databases">
        <title>Draft genome of the bovine lungworm Dictyocaulus viviparus.</title>
        <authorList>
            <person name="Mitreva M."/>
        </authorList>
    </citation>
    <scope>NUCLEOTIDE SEQUENCE [LARGE SCALE GENOMIC DNA]</scope>
    <source>
        <strain evidence="15 16">HannoverDv2000</strain>
    </source>
</reference>
<dbReference type="Pfam" id="PF13181">
    <property type="entry name" value="TPR_8"/>
    <property type="match status" value="1"/>
</dbReference>
<feature type="region of interest" description="Disordered" evidence="12">
    <location>
        <begin position="24"/>
        <end position="69"/>
    </location>
</feature>
<dbReference type="FunFam" id="1.25.40.10:FF:000058">
    <property type="entry name" value="Pre-mRNA processing factor 6"/>
    <property type="match status" value="1"/>
</dbReference>
<evidence type="ECO:0000256" key="8">
    <source>
        <dbReference type="ARBA" id="ARBA00032140"/>
    </source>
</evidence>
<accession>A0A0D8Y335</accession>
<dbReference type="SMART" id="SM00028">
    <property type="entry name" value="TPR"/>
    <property type="match status" value="4"/>
</dbReference>
<evidence type="ECO:0000313" key="16">
    <source>
        <dbReference type="Proteomes" id="UP000053766"/>
    </source>
</evidence>
<evidence type="ECO:0000256" key="1">
    <source>
        <dbReference type="ARBA" id="ARBA00004123"/>
    </source>
</evidence>
<keyword evidence="5" id="KW-0508">mRNA splicing</keyword>
<dbReference type="InterPro" id="IPR011990">
    <property type="entry name" value="TPR-like_helical_dom_sf"/>
</dbReference>
<keyword evidence="10" id="KW-0802">TPR repeat</keyword>
<dbReference type="EMBL" id="KN716206">
    <property type="protein sequence ID" value="KJH50429.1"/>
    <property type="molecule type" value="Genomic_DNA"/>
</dbReference>
<feature type="signal peptide" evidence="13">
    <location>
        <begin position="1"/>
        <end position="22"/>
    </location>
</feature>
<dbReference type="InterPro" id="IPR010491">
    <property type="entry name" value="PRP1_N"/>
</dbReference>
<keyword evidence="11" id="KW-0175">Coiled coil</keyword>
<dbReference type="OrthoDB" id="440128at2759"/>
<organism evidence="15 16">
    <name type="scientific">Dictyocaulus viviparus</name>
    <name type="common">Bovine lungworm</name>
    <dbReference type="NCBI Taxonomy" id="29172"/>
    <lineage>
        <taxon>Eukaryota</taxon>
        <taxon>Metazoa</taxon>
        <taxon>Ecdysozoa</taxon>
        <taxon>Nematoda</taxon>
        <taxon>Chromadorea</taxon>
        <taxon>Rhabditida</taxon>
        <taxon>Rhabditina</taxon>
        <taxon>Rhabditomorpha</taxon>
        <taxon>Strongyloidea</taxon>
        <taxon>Metastrongylidae</taxon>
        <taxon>Dictyocaulus</taxon>
    </lineage>
</organism>
<dbReference type="InterPro" id="IPR045075">
    <property type="entry name" value="Syf1-like"/>
</dbReference>
<dbReference type="STRING" id="29172.A0A0D8Y335"/>
<sequence length="1036" mass="117812">MKTKHVMLVLTMLNLSLLGATGFTTRSDIGPAREATDVPETGTGPPSKKPKEDVKDDSEEALNDNNYDEFEGYAGSLFAKDPYDKEDEEADEVYLAVETRIDERRKDYREKKYKEAIEKYRKERPKIQQEFSDLKRQLSEVTEDEWVAIPEVGDSRNKAKRNPRAEKFTPVPDSLIAMSMTYGETTSTLDSRVQSGMTTPFGSGFQSTFGGMQSSLGGWKTGIHSGISTGHDLDLIKIGQARNKIMDIKLNQVSDSVSGQTVVDPKGYLTDLQSMIPQYGGDINDVKKARMLLKSVRETNPKHPPAWIASARLEEVVGKLQVARHLIMEGCEKNKKSEDMWLEAVSSMKMFSLYIVVKARMLLKSVRETNPKHPPAWIASARLEEVVGKLQVARHLIMEGCEKNKKSEDMWLEAVRLHPPETAKAIVANAVHAMPHSVRIWMKTAEIEADLKAKKKAYFYSIFLEFRKGVFRKALEQIPTSVRLWKAAIELEEPDDARVLLTRAVECCSSSTELWLALARLETYENARKVLNKAREHIPTDRQIWLCAARLEETRGQKDMVDRIVQKALTSLTANMVELNREHWMKDAVDAERAGCTLTCQAIIRHVIGAGVEDEDKKTTWLEDADSFAKQGALACARAVYAHALKNVEKRKGIWLAAAHFEKTHGTTGIWFSEEYEALLADATSSCPQVEVLWLMYAKSRWLHGDVTGAREILAKAFEHNANSEGIWMAAVKLESENNEFARARRLLEKARRNAPSARIWMKSARLEWCLGDLNRAKELIKEGLERYPDFAKLYMMLGQISLQESEYDEARKIFTDGIKKCPGAVPLWLLLSRLEESQKQITKARSDLEKASLICLIFLSEYARIRNPRNEELWLEAVRLEMRGGLRELASERLARALQECEGSGRLWAEAIWMEERHGRRAKSVDALKRCEHNPHVLVAAARLFWAERKVKKAREWFQRAINVDPDNGDAYAHCYKFEMLLGTEDEQERVLKKCEEAEPRHGELWVSVSKDPKHWRKQTGDILKTVVASIPIPS</sequence>
<dbReference type="InterPro" id="IPR003107">
    <property type="entry name" value="HAT"/>
</dbReference>
<evidence type="ECO:0000313" key="15">
    <source>
        <dbReference type="EMBL" id="KJH50429.1"/>
    </source>
</evidence>
<dbReference type="SUPFAM" id="SSF48452">
    <property type="entry name" value="TPR-like"/>
    <property type="match status" value="4"/>
</dbReference>
<feature type="repeat" description="TPR" evidence="10">
    <location>
        <begin position="792"/>
        <end position="825"/>
    </location>
</feature>
<keyword evidence="13" id="KW-0732">Signal</keyword>
<evidence type="ECO:0000259" key="14">
    <source>
        <dbReference type="Pfam" id="PF06424"/>
    </source>
</evidence>
<evidence type="ECO:0000256" key="2">
    <source>
        <dbReference type="ARBA" id="ARBA00020235"/>
    </source>
</evidence>
<dbReference type="PANTHER" id="PTHR11246:SF1">
    <property type="entry name" value="PRE-MRNA-PROCESSING FACTOR 6"/>
    <property type="match status" value="1"/>
</dbReference>
<dbReference type="Pfam" id="PF06424">
    <property type="entry name" value="PRP1_N"/>
    <property type="match status" value="1"/>
</dbReference>
<dbReference type="GO" id="GO:0071013">
    <property type="term" value="C:catalytic step 2 spliceosome"/>
    <property type="evidence" value="ECO:0007669"/>
    <property type="project" value="TreeGrafter"/>
</dbReference>
<dbReference type="Pfam" id="PF14559">
    <property type="entry name" value="TPR_19"/>
    <property type="match status" value="1"/>
</dbReference>
<feature type="repeat" description="TPR" evidence="10">
    <location>
        <begin position="936"/>
        <end position="969"/>
    </location>
</feature>
<feature type="chain" id="PRO_5002336342" description="Pre-mRNA-processing factor 6" evidence="13">
    <location>
        <begin position="23"/>
        <end position="1036"/>
    </location>
</feature>
<comment type="function">
    <text evidence="9">Involved in pre-mRNA splicing as component of the U4/U6-U5 tri-snRNP complex, one of the building blocks of the spliceosome. Enhances dihydrotestosterone-induced transactivation activity of AR, as well as dexamethasone-induced transactivation activity of NR3C1, but does not affect estrogen-induced transactivation.</text>
</comment>
<dbReference type="Gene3D" id="1.25.40.10">
    <property type="entry name" value="Tetratricopeptide repeat domain"/>
    <property type="match status" value="4"/>
</dbReference>
<dbReference type="PROSITE" id="PS50005">
    <property type="entry name" value="TPR"/>
    <property type="match status" value="2"/>
</dbReference>
<protein>
    <recommendedName>
        <fullName evidence="2">Pre-mRNA-processing factor 6</fullName>
    </recommendedName>
    <alternativeName>
        <fullName evidence="8">PRP6 homolog</fullName>
    </alternativeName>
    <alternativeName>
        <fullName evidence="7">U5 snRNP-associated 102 kDa protein</fullName>
    </alternativeName>
</protein>
<feature type="coiled-coil region" evidence="11">
    <location>
        <begin position="110"/>
        <end position="137"/>
    </location>
</feature>
<evidence type="ECO:0000256" key="5">
    <source>
        <dbReference type="ARBA" id="ARBA00023187"/>
    </source>
</evidence>
<reference evidence="16" key="2">
    <citation type="journal article" date="2016" name="Sci. Rep.">
        <title>Dictyocaulus viviparus genome, variome and transcriptome elucidate lungworm biology and support future intervention.</title>
        <authorList>
            <person name="McNulty S.N."/>
            <person name="Strube C."/>
            <person name="Rosa B.A."/>
            <person name="Martin J.C."/>
            <person name="Tyagi R."/>
            <person name="Choi Y.J."/>
            <person name="Wang Q."/>
            <person name="Hallsworth Pepin K."/>
            <person name="Zhang X."/>
            <person name="Ozersky P."/>
            <person name="Wilson R.K."/>
            <person name="Sternberg P.W."/>
            <person name="Gasser R.B."/>
            <person name="Mitreva M."/>
        </authorList>
    </citation>
    <scope>NUCLEOTIDE SEQUENCE [LARGE SCALE GENOMIC DNA]</scope>
    <source>
        <strain evidence="16">HannoverDv2000</strain>
    </source>
</reference>
<evidence type="ECO:0000256" key="11">
    <source>
        <dbReference type="SAM" id="Coils"/>
    </source>
</evidence>
<dbReference type="PANTHER" id="PTHR11246">
    <property type="entry name" value="PRE-MRNA SPLICING FACTOR"/>
    <property type="match status" value="1"/>
</dbReference>